<accession>A0A3A9JYW9</accession>
<dbReference type="EMBL" id="PDOE01000013">
    <property type="protein sequence ID" value="RKL65687.1"/>
    <property type="molecule type" value="Genomic_DNA"/>
</dbReference>
<evidence type="ECO:0000313" key="1">
    <source>
        <dbReference type="EMBL" id="RKL65687.1"/>
    </source>
</evidence>
<sequence length="119" mass="13656">MDKHINELSTWLESHTGETVFIQKGELSTGLKELFDIDRVTFQLEHFSIESNEDTFDDYISSKELVLHGNGIVQITETEEKQLPQNIYEIPLNGKIVTSSNKKNLKVETENAVYDIQVQ</sequence>
<organism evidence="1 2">
    <name type="scientific">Salipaludibacillus neizhouensis</name>
    <dbReference type="NCBI Taxonomy" id="885475"/>
    <lineage>
        <taxon>Bacteria</taxon>
        <taxon>Bacillati</taxon>
        <taxon>Bacillota</taxon>
        <taxon>Bacilli</taxon>
        <taxon>Bacillales</taxon>
        <taxon>Bacillaceae</taxon>
    </lineage>
</organism>
<dbReference type="Pfam" id="PF25846">
    <property type="entry name" value="YmzB"/>
    <property type="match status" value="1"/>
</dbReference>
<dbReference type="Proteomes" id="UP000281498">
    <property type="component" value="Unassembled WGS sequence"/>
</dbReference>
<name>A0A3A9JYW9_9BACI</name>
<dbReference type="OrthoDB" id="2613420at2"/>
<dbReference type="InterPro" id="IPR058926">
    <property type="entry name" value="YmzB-like"/>
</dbReference>
<protein>
    <submittedName>
        <fullName evidence="1">Uncharacterized protein</fullName>
    </submittedName>
</protein>
<proteinExistence type="predicted"/>
<keyword evidence="2" id="KW-1185">Reference proteome</keyword>
<dbReference type="RefSeq" id="WP_110935994.1">
    <property type="nucleotide sequence ID" value="NZ_KZ614146.1"/>
</dbReference>
<comment type="caution">
    <text evidence="1">The sequence shown here is derived from an EMBL/GenBank/DDBJ whole genome shotgun (WGS) entry which is preliminary data.</text>
</comment>
<dbReference type="AlphaFoldDB" id="A0A3A9JYW9"/>
<gene>
    <name evidence="1" type="ORF">CR203_19620</name>
</gene>
<reference evidence="1 2" key="1">
    <citation type="submission" date="2017-10" db="EMBL/GenBank/DDBJ databases">
        <title>Bacillus sp. nov., a halophilic bacterium isolated from a Keqin Lake.</title>
        <authorList>
            <person name="Wang H."/>
        </authorList>
    </citation>
    <scope>NUCLEOTIDE SEQUENCE [LARGE SCALE GENOMIC DNA]</scope>
    <source>
        <strain evidence="1 2">KCTC 13187</strain>
    </source>
</reference>
<evidence type="ECO:0000313" key="2">
    <source>
        <dbReference type="Proteomes" id="UP000281498"/>
    </source>
</evidence>